<evidence type="ECO:0000313" key="5">
    <source>
        <dbReference type="Proteomes" id="UP000463051"/>
    </source>
</evidence>
<accession>A0A7X2H9N4</accession>
<dbReference type="InterPro" id="IPR016181">
    <property type="entry name" value="Acyl_CoA_acyltransferase"/>
</dbReference>
<dbReference type="GO" id="GO:0016747">
    <property type="term" value="F:acyltransferase activity, transferring groups other than amino-acyl groups"/>
    <property type="evidence" value="ECO:0007669"/>
    <property type="project" value="InterPro"/>
</dbReference>
<evidence type="ECO:0000313" key="4">
    <source>
        <dbReference type="EMBL" id="MRN56053.1"/>
    </source>
</evidence>
<evidence type="ECO:0000256" key="2">
    <source>
        <dbReference type="ARBA" id="ARBA00023315"/>
    </source>
</evidence>
<dbReference type="Gene3D" id="3.40.630.30">
    <property type="match status" value="1"/>
</dbReference>
<comment type="caution">
    <text evidence="4">The sequence shown here is derived from an EMBL/GenBank/DDBJ whole genome shotgun (WGS) entry which is preliminary data.</text>
</comment>
<reference evidence="4 5" key="1">
    <citation type="submission" date="2019-11" db="EMBL/GenBank/DDBJ databases">
        <title>Paenibacillus monticola sp. nov., a novel PGPR strain isolated from mountain sample in China.</title>
        <authorList>
            <person name="Zhao Q."/>
            <person name="Li H.-P."/>
            <person name="Zhang J.-L."/>
        </authorList>
    </citation>
    <scope>NUCLEOTIDE SEQUENCE [LARGE SCALE GENOMIC DNA]</scope>
    <source>
        <strain evidence="4 5">LC-T2</strain>
    </source>
</reference>
<gene>
    <name evidence="4" type="ORF">GJB61_24060</name>
</gene>
<dbReference type="SUPFAM" id="SSF55729">
    <property type="entry name" value="Acyl-CoA N-acyltransferases (Nat)"/>
    <property type="match status" value="1"/>
</dbReference>
<dbReference type="Pfam" id="PF00583">
    <property type="entry name" value="Acetyltransf_1"/>
    <property type="match status" value="1"/>
</dbReference>
<dbReference type="InterPro" id="IPR000182">
    <property type="entry name" value="GNAT_dom"/>
</dbReference>
<keyword evidence="5" id="KW-1185">Reference proteome</keyword>
<feature type="domain" description="N-acetyltransferase" evidence="3">
    <location>
        <begin position="1"/>
        <end position="155"/>
    </location>
</feature>
<dbReference type="Proteomes" id="UP000463051">
    <property type="component" value="Unassembled WGS sequence"/>
</dbReference>
<dbReference type="PROSITE" id="PS51186">
    <property type="entry name" value="GNAT"/>
    <property type="match status" value="1"/>
</dbReference>
<dbReference type="InterPro" id="IPR050832">
    <property type="entry name" value="Bact_Acetyltransf"/>
</dbReference>
<protein>
    <submittedName>
        <fullName evidence="4">GNAT family N-acetyltransferase</fullName>
    </submittedName>
</protein>
<dbReference type="AlphaFoldDB" id="A0A7X2H9N4"/>
<sequence>MDLIARCVQVMQDGGSDQWDALYPSKEIISLDIERGTLFVCEDNNAVAGIIVLDENQAEEYKSIQWVQNEGPHLIMHRLAVDPQVQGKGIARRLIIFAENYAEHNGYKSIRLDTYNKNARALGLYSRLGYDRRGEVNFPDRAASFPVFEKVLNIANGQEPASNEVG</sequence>
<evidence type="ECO:0000259" key="3">
    <source>
        <dbReference type="PROSITE" id="PS51186"/>
    </source>
</evidence>
<dbReference type="CDD" id="cd04301">
    <property type="entry name" value="NAT_SF"/>
    <property type="match status" value="1"/>
</dbReference>
<dbReference type="PANTHER" id="PTHR43877">
    <property type="entry name" value="AMINOALKYLPHOSPHONATE N-ACETYLTRANSFERASE-RELATED-RELATED"/>
    <property type="match status" value="1"/>
</dbReference>
<name>A0A7X2H9N4_9BACL</name>
<keyword evidence="1 4" id="KW-0808">Transferase</keyword>
<proteinExistence type="predicted"/>
<dbReference type="EMBL" id="WJXB01000012">
    <property type="protein sequence ID" value="MRN56053.1"/>
    <property type="molecule type" value="Genomic_DNA"/>
</dbReference>
<keyword evidence="2" id="KW-0012">Acyltransferase</keyword>
<evidence type="ECO:0000256" key="1">
    <source>
        <dbReference type="ARBA" id="ARBA00022679"/>
    </source>
</evidence>
<dbReference type="PANTHER" id="PTHR43877:SF2">
    <property type="entry name" value="AMINOALKYLPHOSPHONATE N-ACETYLTRANSFERASE-RELATED"/>
    <property type="match status" value="1"/>
</dbReference>
<organism evidence="4 5">
    <name type="scientific">Paenibacillus monticola</name>
    <dbReference type="NCBI Taxonomy" id="2666075"/>
    <lineage>
        <taxon>Bacteria</taxon>
        <taxon>Bacillati</taxon>
        <taxon>Bacillota</taxon>
        <taxon>Bacilli</taxon>
        <taxon>Bacillales</taxon>
        <taxon>Paenibacillaceae</taxon>
        <taxon>Paenibacillus</taxon>
    </lineage>
</organism>